<gene>
    <name evidence="1" type="ORF">Ctob_014999</name>
</gene>
<dbReference type="Proteomes" id="UP000037460">
    <property type="component" value="Unassembled WGS sequence"/>
</dbReference>
<dbReference type="OrthoDB" id="10671854at2759"/>
<reference evidence="2" key="1">
    <citation type="journal article" date="2015" name="PLoS Genet.">
        <title>Genome Sequence and Transcriptome Analyses of Chrysochromulina tobin: Metabolic Tools for Enhanced Algal Fitness in the Prominent Order Prymnesiales (Haptophyceae).</title>
        <authorList>
            <person name="Hovde B.T."/>
            <person name="Deodato C.R."/>
            <person name="Hunsperger H.M."/>
            <person name="Ryken S.A."/>
            <person name="Yost W."/>
            <person name="Jha R.K."/>
            <person name="Patterson J."/>
            <person name="Monnat R.J. Jr."/>
            <person name="Barlow S.B."/>
            <person name="Starkenburg S.R."/>
            <person name="Cattolico R.A."/>
        </authorList>
    </citation>
    <scope>NUCLEOTIDE SEQUENCE</scope>
    <source>
        <strain evidence="2">CCMP291</strain>
    </source>
</reference>
<dbReference type="AlphaFoldDB" id="A0A0M0K3P6"/>
<dbReference type="InterPro" id="IPR008928">
    <property type="entry name" value="6-hairpin_glycosidase_sf"/>
</dbReference>
<dbReference type="Gene3D" id="2.60.120.200">
    <property type="match status" value="1"/>
</dbReference>
<comment type="caution">
    <text evidence="1">The sequence shown here is derived from an EMBL/GenBank/DDBJ whole genome shotgun (WGS) entry which is preliminary data.</text>
</comment>
<dbReference type="SUPFAM" id="SSF49899">
    <property type="entry name" value="Concanavalin A-like lectins/glucanases"/>
    <property type="match status" value="1"/>
</dbReference>
<sequence>MWFEWIGDGKRVGFDDPNPAPDGCLCDAAKPDGAYYKQGDGNVPIHDWALEETLSGVIMQAEQLLIDRDALAASKVYLSLFNRTLALIESRRDAATNLLYSGVSSNLLAPSYGAWLLPNGTRVPAFLTGMSVSYVAALDRVIELERLVGASEPASPWATSALVHAEQRERILAGLPALLAPSQTYFVKYKDPDGTLHGVLGAKRHAYIEAVSNHDAVALDVAERIGVPGLDEAIMSTMLGDDVPKNPVTGGPGLRPYSLVITNAGGLDDMEAPDTSWIWQYGTWVNGGEWATCEARMMLAYAKTGRLDYSLDSWRALEGFASIFRMDSPLVAWGSAVYQPGDPINIVYDMFGIAAALLRSLWSPRYSATDLSLTPRIPANVTMLSSSVPLLWGNQRLYVSAQGNVSAGIACVVLDGAKIPFSPSKISIPFASLDLAKENHTVAVHFGTVCHPTPSSALGASSLPGSHALTPRAPLHRLSREAAVRALRALMPQDALLSLDASTLTLADGARVAKWPDTGGQGHDASQPDPSLQPIFRAAGAVGGRPAVVFDGVTTFLANKDMPLPSQSTIVAVFQDHGTTNDCCTGVFYSGGGCNGLGTKLAPLESDPNASVLMIDWSGSPDTGTDDVKNRQIVASVVYNASGAFSFADGCLQSQAGSQAGMAGRSFMVGSRGNEMGRFLNGTISEILVYARPLNATELAAVHTYLLTKWPTIGPLRCAPPPNCTLPVDVAASTARLSRFVAAMRAVGQFSDGLYELAHALLALESVAVWEERCAGLTNGTIAPLASSNSEKAADASYVASATRLAIGLAGVLDTYANSTDARQKVIYGLWAAAHRLLEDGE</sequence>
<name>A0A0M0K3P6_9EUKA</name>
<dbReference type="EMBL" id="JWZX01001629">
    <property type="protein sequence ID" value="KOO32993.1"/>
    <property type="molecule type" value="Genomic_DNA"/>
</dbReference>
<dbReference type="GO" id="GO:0005975">
    <property type="term" value="P:carbohydrate metabolic process"/>
    <property type="evidence" value="ECO:0007669"/>
    <property type="project" value="InterPro"/>
</dbReference>
<evidence type="ECO:0000313" key="2">
    <source>
        <dbReference type="Proteomes" id="UP000037460"/>
    </source>
</evidence>
<keyword evidence="2" id="KW-1185">Reference proteome</keyword>
<evidence type="ECO:0000313" key="1">
    <source>
        <dbReference type="EMBL" id="KOO32993.1"/>
    </source>
</evidence>
<organism evidence="1 2">
    <name type="scientific">Chrysochromulina tobinii</name>
    <dbReference type="NCBI Taxonomy" id="1460289"/>
    <lineage>
        <taxon>Eukaryota</taxon>
        <taxon>Haptista</taxon>
        <taxon>Haptophyta</taxon>
        <taxon>Prymnesiophyceae</taxon>
        <taxon>Prymnesiales</taxon>
        <taxon>Chrysochromulinaceae</taxon>
        <taxon>Chrysochromulina</taxon>
    </lineage>
</organism>
<dbReference type="InterPro" id="IPR013320">
    <property type="entry name" value="ConA-like_dom_sf"/>
</dbReference>
<proteinExistence type="predicted"/>
<protein>
    <submittedName>
        <fullName evidence="1">Uncharacterized protein</fullName>
    </submittedName>
</protein>
<dbReference type="SUPFAM" id="SSF48208">
    <property type="entry name" value="Six-hairpin glycosidases"/>
    <property type="match status" value="1"/>
</dbReference>
<accession>A0A0M0K3P6</accession>